<evidence type="ECO:0000256" key="2">
    <source>
        <dbReference type="ARBA" id="ARBA00004323"/>
    </source>
</evidence>
<dbReference type="Pfam" id="PF01762">
    <property type="entry name" value="Galactosyl_T"/>
    <property type="match status" value="1"/>
</dbReference>
<dbReference type="InterPro" id="IPR013320">
    <property type="entry name" value="ConA-like_dom_sf"/>
</dbReference>
<comment type="pathway">
    <text evidence="3">Protein modification; protein glycosylation.</text>
</comment>
<dbReference type="Proteomes" id="UP000593564">
    <property type="component" value="Unassembled WGS sequence"/>
</dbReference>
<gene>
    <name evidence="14" type="ORF">HYC85_029564</name>
</gene>
<dbReference type="GO" id="GO:1990714">
    <property type="term" value="F:hydroxyproline O-galactosyltransferase activity"/>
    <property type="evidence" value="ECO:0007669"/>
    <property type="project" value="TreeGrafter"/>
</dbReference>
<dbReference type="UniPathway" id="UPA00378"/>
<dbReference type="InterPro" id="IPR001079">
    <property type="entry name" value="Galectin_CRD"/>
</dbReference>
<keyword evidence="6" id="KW-0808">Transferase</keyword>
<evidence type="ECO:0000256" key="1">
    <source>
        <dbReference type="ARBA" id="ARBA00001936"/>
    </source>
</evidence>
<name>A0A7J7FYA3_CAMSI</name>
<evidence type="ECO:0000256" key="12">
    <source>
        <dbReference type="ARBA" id="ARBA00023211"/>
    </source>
</evidence>
<keyword evidence="15" id="KW-1185">Reference proteome</keyword>
<comment type="cofactor">
    <cofactor evidence="1">
        <name>Mn(2+)</name>
        <dbReference type="ChEBI" id="CHEBI:29035"/>
    </cofactor>
</comment>
<dbReference type="GO" id="GO:0000139">
    <property type="term" value="C:Golgi membrane"/>
    <property type="evidence" value="ECO:0007669"/>
    <property type="project" value="UniProtKB-SubCell"/>
</dbReference>
<evidence type="ECO:0000256" key="6">
    <source>
        <dbReference type="ARBA" id="ARBA00022679"/>
    </source>
</evidence>
<keyword evidence="7" id="KW-0812">Transmembrane</keyword>
<keyword evidence="5" id="KW-0328">Glycosyltransferase</keyword>
<organism evidence="14 15">
    <name type="scientific">Camellia sinensis</name>
    <name type="common">Tea plant</name>
    <name type="synonym">Thea sinensis</name>
    <dbReference type="NCBI Taxonomy" id="4442"/>
    <lineage>
        <taxon>Eukaryota</taxon>
        <taxon>Viridiplantae</taxon>
        <taxon>Streptophyta</taxon>
        <taxon>Embryophyta</taxon>
        <taxon>Tracheophyta</taxon>
        <taxon>Spermatophyta</taxon>
        <taxon>Magnoliopsida</taxon>
        <taxon>eudicotyledons</taxon>
        <taxon>Gunneridae</taxon>
        <taxon>Pentapetalae</taxon>
        <taxon>asterids</taxon>
        <taxon>Ericales</taxon>
        <taxon>Theaceae</taxon>
        <taxon>Camellia</taxon>
    </lineage>
</organism>
<dbReference type="FunFam" id="3.90.550.50:FF:000005">
    <property type="entry name" value="Hydroxyproline O-galactosyltransferase"/>
    <property type="match status" value="1"/>
</dbReference>
<evidence type="ECO:0000313" key="14">
    <source>
        <dbReference type="EMBL" id="KAF5933393.1"/>
    </source>
</evidence>
<dbReference type="Gene3D" id="2.60.120.200">
    <property type="match status" value="1"/>
</dbReference>
<evidence type="ECO:0000313" key="15">
    <source>
        <dbReference type="Proteomes" id="UP000593564"/>
    </source>
</evidence>
<comment type="subcellular location">
    <subcellularLocation>
        <location evidence="2">Golgi apparatus membrane</location>
        <topology evidence="2">Single-pass type II membrane protein</topology>
    </subcellularLocation>
</comment>
<protein>
    <recommendedName>
        <fullName evidence="13">Galectin domain-containing protein</fullName>
    </recommendedName>
</protein>
<evidence type="ECO:0000256" key="5">
    <source>
        <dbReference type="ARBA" id="ARBA00022676"/>
    </source>
</evidence>
<dbReference type="InterPro" id="IPR002659">
    <property type="entry name" value="Glyco_trans_31"/>
</dbReference>
<sequence length="604" mass="68716">MVILEEPFTLNPGFKAVVQEGFNGLFNDSLSQSFVIQREEKLEEKENPIRSPKPFNQILSNLTFDSNVVNNGSKEGFSGIEKSAMEAFQVGKKLWEELEKTSDNRTESCPDSLLLSGSEFSGTDRIVVLPCGLKLGSHVKLVGKPREAHPEQTPKISRLKDGGIETVSQFMMELKGLKSVDGDDPPMILRFNPRLKGDWSGKPVIELNTCYRMMWGTALRCDGLKSKVDDEIVDGQVKCEKWTSNNNSEESKGTWWLKRLIGRTKKVTGDRPYPFAEGKLFVLTLIVGSEGYHVNVDGRHVASFPYQTGFAFEGTTSLSLNGDIDVRSIFTASLPTSKPRFASRRWQAPPHPDGPVELFIGIFSAGNHFDERTAVRRSWMQHNLIKSSNVVARFFVALHSRKGVNVELKKEAEFFGDIVIVPYMDAYDLLVLKTIAICEYGVHAVSAKCIMKCDDDTFVRVDTVMQEVKKVPDGKSFYMGNINYNFKAFRYGKWGVRIEEWPEAVYPPFANGPAYIVSSDIARFVVSEYEKHKLKLFRMEDASMGMWVERFNCSRPVDYIHSLKFFQFGCIEDYYTAHYQSPKQMICLWKKLQRRERPLCCNNR</sequence>
<accession>A0A7J7FYA3</accession>
<dbReference type="SUPFAM" id="SSF49899">
    <property type="entry name" value="Concanavalin A-like lectins/glucanases"/>
    <property type="match status" value="1"/>
</dbReference>
<dbReference type="GO" id="GO:1901137">
    <property type="term" value="P:carbohydrate derivative biosynthetic process"/>
    <property type="evidence" value="ECO:0007669"/>
    <property type="project" value="UniProtKB-ARBA"/>
</dbReference>
<proteinExistence type="inferred from homology"/>
<evidence type="ECO:0000256" key="8">
    <source>
        <dbReference type="ARBA" id="ARBA00022968"/>
    </source>
</evidence>
<keyword evidence="11" id="KW-0472">Membrane</keyword>
<dbReference type="GO" id="GO:0030246">
    <property type="term" value="F:carbohydrate binding"/>
    <property type="evidence" value="ECO:0007669"/>
    <property type="project" value="InterPro"/>
</dbReference>
<evidence type="ECO:0000256" key="7">
    <source>
        <dbReference type="ARBA" id="ARBA00022692"/>
    </source>
</evidence>
<keyword evidence="9" id="KW-1133">Transmembrane helix</keyword>
<dbReference type="SMART" id="SM00908">
    <property type="entry name" value="Gal-bind_lectin"/>
    <property type="match status" value="1"/>
</dbReference>
<evidence type="ECO:0000256" key="4">
    <source>
        <dbReference type="ARBA" id="ARBA00008661"/>
    </source>
</evidence>
<dbReference type="EMBL" id="JACBKZ010000014">
    <property type="protein sequence ID" value="KAF5933393.1"/>
    <property type="molecule type" value="Genomic_DNA"/>
</dbReference>
<keyword evidence="10" id="KW-0333">Golgi apparatus</keyword>
<evidence type="ECO:0000256" key="10">
    <source>
        <dbReference type="ARBA" id="ARBA00023034"/>
    </source>
</evidence>
<evidence type="ECO:0000259" key="13">
    <source>
        <dbReference type="PROSITE" id="PS51304"/>
    </source>
</evidence>
<comment type="similarity">
    <text evidence="4">Belongs to the glycosyltransferase 31 family.</text>
</comment>
<evidence type="ECO:0000256" key="11">
    <source>
        <dbReference type="ARBA" id="ARBA00023136"/>
    </source>
</evidence>
<dbReference type="PANTHER" id="PTHR11214:SF286">
    <property type="entry name" value="HYDROXYPROLINE O-GALACTOSYLTRANSFERASE GALT4"/>
    <property type="match status" value="1"/>
</dbReference>
<feature type="domain" description="Galectin" evidence="13">
    <location>
        <begin position="125"/>
        <end position="332"/>
    </location>
</feature>
<comment type="caution">
    <text evidence="14">The sequence shown here is derived from an EMBL/GenBank/DDBJ whole genome shotgun (WGS) entry which is preliminary data.</text>
</comment>
<evidence type="ECO:0000256" key="9">
    <source>
        <dbReference type="ARBA" id="ARBA00022989"/>
    </source>
</evidence>
<reference evidence="14 15" key="2">
    <citation type="submission" date="2020-07" db="EMBL/GenBank/DDBJ databases">
        <title>Genome assembly of wild tea tree DASZ reveals pedigree and selection history of tea varieties.</title>
        <authorList>
            <person name="Zhang W."/>
        </authorList>
    </citation>
    <scope>NUCLEOTIDE SEQUENCE [LARGE SCALE GENOMIC DNA]</scope>
    <source>
        <strain evidence="15">cv. G240</strain>
        <tissue evidence="14">Leaf</tissue>
    </source>
</reference>
<dbReference type="AlphaFoldDB" id="A0A7J7FYA3"/>
<dbReference type="Pfam" id="PF00337">
    <property type="entry name" value="Gal-bind_lectin"/>
    <property type="match status" value="1"/>
</dbReference>
<evidence type="ECO:0000256" key="3">
    <source>
        <dbReference type="ARBA" id="ARBA00004922"/>
    </source>
</evidence>
<dbReference type="PROSITE" id="PS51304">
    <property type="entry name" value="GALECTIN"/>
    <property type="match status" value="1"/>
</dbReference>
<dbReference type="Gene3D" id="3.90.550.50">
    <property type="match status" value="1"/>
</dbReference>
<keyword evidence="8" id="KW-0735">Signal-anchor</keyword>
<dbReference type="PANTHER" id="PTHR11214">
    <property type="entry name" value="BETA-1,3-N-ACETYLGLUCOSAMINYLTRANSFERASE"/>
    <property type="match status" value="1"/>
</dbReference>
<keyword evidence="12" id="KW-0464">Manganese</keyword>
<reference evidence="15" key="1">
    <citation type="journal article" date="2020" name="Nat. Commun.">
        <title>Genome assembly of wild tea tree DASZ reveals pedigree and selection history of tea varieties.</title>
        <authorList>
            <person name="Zhang W."/>
            <person name="Zhang Y."/>
            <person name="Qiu H."/>
            <person name="Guo Y."/>
            <person name="Wan H."/>
            <person name="Zhang X."/>
            <person name="Scossa F."/>
            <person name="Alseekh S."/>
            <person name="Zhang Q."/>
            <person name="Wang P."/>
            <person name="Xu L."/>
            <person name="Schmidt M.H."/>
            <person name="Jia X."/>
            <person name="Li D."/>
            <person name="Zhu A."/>
            <person name="Guo F."/>
            <person name="Chen W."/>
            <person name="Ni D."/>
            <person name="Usadel B."/>
            <person name="Fernie A.R."/>
            <person name="Wen W."/>
        </authorList>
    </citation>
    <scope>NUCLEOTIDE SEQUENCE [LARGE SCALE GENOMIC DNA]</scope>
    <source>
        <strain evidence="15">cv. G240</strain>
    </source>
</reference>